<dbReference type="Proteomes" id="UP001159363">
    <property type="component" value="Chromosome 4"/>
</dbReference>
<reference evidence="1 2" key="1">
    <citation type="submission" date="2023-02" db="EMBL/GenBank/DDBJ databases">
        <title>LHISI_Scaffold_Assembly.</title>
        <authorList>
            <person name="Stuart O.P."/>
            <person name="Cleave R."/>
            <person name="Magrath M.J.L."/>
            <person name="Mikheyev A.S."/>
        </authorList>
    </citation>
    <scope>NUCLEOTIDE SEQUENCE [LARGE SCALE GENOMIC DNA]</scope>
    <source>
        <strain evidence="1">Daus_M_001</strain>
        <tissue evidence="1">Leg muscle</tissue>
    </source>
</reference>
<organism evidence="1 2">
    <name type="scientific">Dryococelus australis</name>
    <dbReference type="NCBI Taxonomy" id="614101"/>
    <lineage>
        <taxon>Eukaryota</taxon>
        <taxon>Metazoa</taxon>
        <taxon>Ecdysozoa</taxon>
        <taxon>Arthropoda</taxon>
        <taxon>Hexapoda</taxon>
        <taxon>Insecta</taxon>
        <taxon>Pterygota</taxon>
        <taxon>Neoptera</taxon>
        <taxon>Polyneoptera</taxon>
        <taxon>Phasmatodea</taxon>
        <taxon>Verophasmatodea</taxon>
        <taxon>Anareolatae</taxon>
        <taxon>Phasmatidae</taxon>
        <taxon>Eurycanthinae</taxon>
        <taxon>Dryococelus</taxon>
    </lineage>
</organism>
<sequence>MAESAILQTCCEIVKIMFGEEFKKQVLKILMSNNTFCGHITDISDDFGSQIIELLEVTVFKLTFSYFLTTGLSWQTCLSVCTDGCQTMTGHFTYFLALAKKHNPEIIVTHRFLHREALIAKSFVPELEEVLQKVIKVVNNIKSRPLKSRLFTSLCSAMETTPTQRLLHIEVILGRVQDGSHAPHLKVSQEHADYSWRAGGALALRSNCREAFITPKTSRAPADNAAFAGLAYRSLSPLRVLCFHISVARLAAGLLTGLMCDLGRFLGSFTYRCDRCLHLRTLASSNNTYFVLSAEVDKILILQMVEEERFTLKVSHCVGSEPMSVIDMSMEQCRNEEVGETGDP</sequence>
<dbReference type="EMBL" id="JARBHB010000005">
    <property type="protein sequence ID" value="KAJ8883645.1"/>
    <property type="molecule type" value="Genomic_DNA"/>
</dbReference>
<keyword evidence="2" id="KW-1185">Reference proteome</keyword>
<proteinExistence type="predicted"/>
<gene>
    <name evidence="1" type="ORF">PR048_015498</name>
</gene>
<dbReference type="PANTHER" id="PTHR45913:SF19">
    <property type="entry name" value="LOW QUALITY PROTEIN: ZINC FINGER BED DOMAIN-CONTAINING PROTEIN 5-LIKE"/>
    <property type="match status" value="1"/>
</dbReference>
<protein>
    <submittedName>
        <fullName evidence="1">Uncharacterized protein</fullName>
    </submittedName>
</protein>
<dbReference type="PANTHER" id="PTHR45913">
    <property type="entry name" value="EPM2A-INTERACTING PROTEIN 1"/>
    <property type="match status" value="1"/>
</dbReference>
<name>A0ABQ9HHE1_9NEOP</name>
<evidence type="ECO:0000313" key="1">
    <source>
        <dbReference type="EMBL" id="KAJ8883645.1"/>
    </source>
</evidence>
<comment type="caution">
    <text evidence="1">The sequence shown here is derived from an EMBL/GenBank/DDBJ whole genome shotgun (WGS) entry which is preliminary data.</text>
</comment>
<evidence type="ECO:0000313" key="2">
    <source>
        <dbReference type="Proteomes" id="UP001159363"/>
    </source>
</evidence>
<accession>A0ABQ9HHE1</accession>